<evidence type="ECO:0000256" key="9">
    <source>
        <dbReference type="ARBA" id="ARBA00049515"/>
    </source>
</evidence>
<dbReference type="SUPFAM" id="SSF55186">
    <property type="entry name" value="ThrRS/AlaRS common domain"/>
    <property type="match status" value="1"/>
</dbReference>
<evidence type="ECO:0000256" key="4">
    <source>
        <dbReference type="ARBA" id="ARBA00022741"/>
    </source>
</evidence>
<sequence length="196" mass="22636">AHILAHAVHETFPGTKLGIGPTIEHGFYYDFLFPKNIKANEEYFEELEIRMKKIIKEGWIFSGKKVTPAEARKIFKNEPFKLELIKELVKEKKQLSVYYTCPPSVKGQKSKVNCFVDLCQGGHVKRTTEINPDAFTLTSVAGAYWRGDERNQMLTRIYGTAFKTKRELDAHLTTVEEMKKRDHRKLGKQLGIYIIN</sequence>
<dbReference type="Gene3D" id="3.30.54.20">
    <property type="match status" value="1"/>
</dbReference>
<evidence type="ECO:0000256" key="2">
    <source>
        <dbReference type="ARBA" id="ARBA00013163"/>
    </source>
</evidence>
<dbReference type="InterPro" id="IPR012947">
    <property type="entry name" value="tRNA_SAD"/>
</dbReference>
<evidence type="ECO:0000256" key="3">
    <source>
        <dbReference type="ARBA" id="ARBA00022598"/>
    </source>
</evidence>
<reference evidence="11" key="1">
    <citation type="journal article" date="2014" name="Front. Microbiol.">
        <title>High frequency of phylogenetically diverse reductive dehalogenase-homologous genes in deep subseafloor sedimentary metagenomes.</title>
        <authorList>
            <person name="Kawai M."/>
            <person name="Futagami T."/>
            <person name="Toyoda A."/>
            <person name="Takaki Y."/>
            <person name="Nishi S."/>
            <person name="Hori S."/>
            <person name="Arai W."/>
            <person name="Tsubouchi T."/>
            <person name="Morono Y."/>
            <person name="Uchiyama I."/>
            <person name="Ito T."/>
            <person name="Fujiyama A."/>
            <person name="Inagaki F."/>
            <person name="Takami H."/>
        </authorList>
    </citation>
    <scope>NUCLEOTIDE SEQUENCE</scope>
    <source>
        <strain evidence="11">Expedition CK06-06</strain>
    </source>
</reference>
<dbReference type="AlphaFoldDB" id="X1JI77"/>
<dbReference type="PANTHER" id="PTHR11451:SF44">
    <property type="entry name" value="THREONINE--TRNA LIGASE, CHLOROPLASTIC_MITOCHONDRIAL 2"/>
    <property type="match status" value="1"/>
</dbReference>
<dbReference type="PANTHER" id="PTHR11451">
    <property type="entry name" value="THREONINE-TRNA LIGASE"/>
    <property type="match status" value="1"/>
</dbReference>
<name>X1JI77_9ZZZZ</name>
<evidence type="ECO:0000256" key="6">
    <source>
        <dbReference type="ARBA" id="ARBA00022917"/>
    </source>
</evidence>
<feature type="non-terminal residue" evidence="11">
    <location>
        <position position="196"/>
    </location>
</feature>
<dbReference type="GO" id="GO:0004829">
    <property type="term" value="F:threonine-tRNA ligase activity"/>
    <property type="evidence" value="ECO:0007669"/>
    <property type="project" value="UniProtKB-EC"/>
</dbReference>
<comment type="caution">
    <text evidence="11">The sequence shown here is derived from an EMBL/GenBank/DDBJ whole genome shotgun (WGS) entry which is preliminary data.</text>
</comment>
<evidence type="ECO:0000259" key="10">
    <source>
        <dbReference type="SMART" id="SM00863"/>
    </source>
</evidence>
<dbReference type="EMBL" id="BARU01043110">
    <property type="protein sequence ID" value="GAH77984.1"/>
    <property type="molecule type" value="Genomic_DNA"/>
</dbReference>
<keyword evidence="3" id="KW-0436">Ligase</keyword>
<evidence type="ECO:0000256" key="5">
    <source>
        <dbReference type="ARBA" id="ARBA00022840"/>
    </source>
</evidence>
<accession>X1JI77</accession>
<dbReference type="EC" id="6.1.1.3" evidence="2"/>
<keyword evidence="5" id="KW-0067">ATP-binding</keyword>
<proteinExistence type="inferred from homology"/>
<feature type="non-terminal residue" evidence="11">
    <location>
        <position position="1"/>
    </location>
</feature>
<dbReference type="Pfam" id="PF07973">
    <property type="entry name" value="tRNA_SAD"/>
    <property type="match status" value="1"/>
</dbReference>
<keyword evidence="4" id="KW-0547">Nucleotide-binding</keyword>
<gene>
    <name evidence="11" type="ORF">S03H2_66081</name>
</gene>
<dbReference type="GO" id="GO:0006435">
    <property type="term" value="P:threonyl-tRNA aminoacylation"/>
    <property type="evidence" value="ECO:0007669"/>
    <property type="project" value="TreeGrafter"/>
</dbReference>
<evidence type="ECO:0000256" key="7">
    <source>
        <dbReference type="ARBA" id="ARBA00023146"/>
    </source>
</evidence>
<comment type="similarity">
    <text evidence="1">Belongs to the class-II aminoacyl-tRNA synthetase family.</text>
</comment>
<protein>
    <recommendedName>
        <fullName evidence="2">threonine--tRNA ligase</fullName>
        <ecNumber evidence="2">6.1.1.3</ecNumber>
    </recommendedName>
    <alternativeName>
        <fullName evidence="8">Threonyl-tRNA synthetase</fullName>
    </alternativeName>
</protein>
<dbReference type="Gene3D" id="3.30.980.10">
    <property type="entry name" value="Threonyl-trna Synthetase, Chain A, domain 2"/>
    <property type="match status" value="1"/>
</dbReference>
<evidence type="ECO:0000256" key="1">
    <source>
        <dbReference type="ARBA" id="ARBA00008226"/>
    </source>
</evidence>
<evidence type="ECO:0000313" key="11">
    <source>
        <dbReference type="EMBL" id="GAH77984.1"/>
    </source>
</evidence>
<dbReference type="GO" id="GO:0005524">
    <property type="term" value="F:ATP binding"/>
    <property type="evidence" value="ECO:0007669"/>
    <property type="project" value="UniProtKB-KW"/>
</dbReference>
<comment type="catalytic activity">
    <reaction evidence="9">
        <text>tRNA(Thr) + L-threonine + ATP = L-threonyl-tRNA(Thr) + AMP + diphosphate + H(+)</text>
        <dbReference type="Rhea" id="RHEA:24624"/>
        <dbReference type="Rhea" id="RHEA-COMP:9670"/>
        <dbReference type="Rhea" id="RHEA-COMP:9704"/>
        <dbReference type="ChEBI" id="CHEBI:15378"/>
        <dbReference type="ChEBI" id="CHEBI:30616"/>
        <dbReference type="ChEBI" id="CHEBI:33019"/>
        <dbReference type="ChEBI" id="CHEBI:57926"/>
        <dbReference type="ChEBI" id="CHEBI:78442"/>
        <dbReference type="ChEBI" id="CHEBI:78534"/>
        <dbReference type="ChEBI" id="CHEBI:456215"/>
        <dbReference type="EC" id="6.1.1.3"/>
    </reaction>
</comment>
<organism evidence="11">
    <name type="scientific">marine sediment metagenome</name>
    <dbReference type="NCBI Taxonomy" id="412755"/>
    <lineage>
        <taxon>unclassified sequences</taxon>
        <taxon>metagenomes</taxon>
        <taxon>ecological metagenomes</taxon>
    </lineage>
</organism>
<evidence type="ECO:0000256" key="8">
    <source>
        <dbReference type="ARBA" id="ARBA00031900"/>
    </source>
</evidence>
<keyword evidence="7" id="KW-0030">Aminoacyl-tRNA synthetase</keyword>
<dbReference type="InterPro" id="IPR018163">
    <property type="entry name" value="Thr/Ala-tRNA-synth_IIc_edit"/>
</dbReference>
<dbReference type="FunFam" id="3.30.980.10:FF:000005">
    <property type="entry name" value="Threonyl-tRNA synthetase, mitochondrial"/>
    <property type="match status" value="1"/>
</dbReference>
<dbReference type="SMART" id="SM00863">
    <property type="entry name" value="tRNA_SAD"/>
    <property type="match status" value="1"/>
</dbReference>
<feature type="domain" description="Threonyl/alanyl tRNA synthetase SAD" evidence="10">
    <location>
        <begin position="95"/>
        <end position="158"/>
    </location>
</feature>
<keyword evidence="6" id="KW-0648">Protein biosynthesis</keyword>